<protein>
    <submittedName>
        <fullName evidence="1">Uncharacterized protein</fullName>
    </submittedName>
</protein>
<keyword evidence="2" id="KW-1185">Reference proteome</keyword>
<comment type="caution">
    <text evidence="1">The sequence shown here is derived from an EMBL/GenBank/DDBJ whole genome shotgun (WGS) entry which is preliminary data.</text>
</comment>
<sequence length="122" mass="14319">MVSPVQNSITRYSKSKNSKAPVIIPQSIIDEFLNPTHYRPHQNIVLDEDRLRNIMLKKRQETFNCTQYEGYDFKDCITYDKTLCFPDEEIVVPGSQNLYHFQMEALKTYCFDYGGPRKNSVN</sequence>
<gene>
    <name evidence="1" type="ORF">AYI69_g4899</name>
</gene>
<dbReference type="AlphaFoldDB" id="A0A1R1Y9N1"/>
<dbReference type="Proteomes" id="UP000187429">
    <property type="component" value="Unassembled WGS sequence"/>
</dbReference>
<dbReference type="EMBL" id="LSSM01001986">
    <property type="protein sequence ID" value="OMJ23632.1"/>
    <property type="molecule type" value="Genomic_DNA"/>
</dbReference>
<accession>A0A1R1Y9N1</accession>
<reference evidence="2" key="1">
    <citation type="submission" date="2017-01" db="EMBL/GenBank/DDBJ databases">
        <authorList>
            <person name="Wang Y."/>
            <person name="White M."/>
            <person name="Kvist S."/>
            <person name="Moncalvo J.-M."/>
        </authorList>
    </citation>
    <scope>NUCLEOTIDE SEQUENCE [LARGE SCALE GENOMIC DNA]</scope>
    <source>
        <strain evidence="2">ID-206-W2</strain>
    </source>
</reference>
<evidence type="ECO:0000313" key="2">
    <source>
        <dbReference type="Proteomes" id="UP000187429"/>
    </source>
</evidence>
<organism evidence="1 2">
    <name type="scientific">Smittium culicis</name>
    <dbReference type="NCBI Taxonomy" id="133412"/>
    <lineage>
        <taxon>Eukaryota</taxon>
        <taxon>Fungi</taxon>
        <taxon>Fungi incertae sedis</taxon>
        <taxon>Zoopagomycota</taxon>
        <taxon>Kickxellomycotina</taxon>
        <taxon>Harpellomycetes</taxon>
        <taxon>Harpellales</taxon>
        <taxon>Legeriomycetaceae</taxon>
        <taxon>Smittium</taxon>
    </lineage>
</organism>
<proteinExistence type="predicted"/>
<name>A0A1R1Y9N1_9FUNG</name>
<evidence type="ECO:0000313" key="1">
    <source>
        <dbReference type="EMBL" id="OMJ23632.1"/>
    </source>
</evidence>